<organism evidence="1">
    <name type="scientific">Vitis vinifera</name>
    <name type="common">Grape</name>
    <dbReference type="NCBI Taxonomy" id="29760"/>
    <lineage>
        <taxon>Eukaryota</taxon>
        <taxon>Viridiplantae</taxon>
        <taxon>Streptophyta</taxon>
        <taxon>Embryophyta</taxon>
        <taxon>Tracheophyta</taxon>
        <taxon>Spermatophyta</taxon>
        <taxon>Magnoliopsida</taxon>
        <taxon>eudicotyledons</taxon>
        <taxon>Gunneridae</taxon>
        <taxon>Pentapetalae</taxon>
        <taxon>rosids</taxon>
        <taxon>Vitales</taxon>
        <taxon>Vitaceae</taxon>
        <taxon>Viteae</taxon>
        <taxon>Vitis</taxon>
    </lineage>
</organism>
<dbReference type="AlphaFoldDB" id="A5C8I1"/>
<protein>
    <submittedName>
        <fullName evidence="1">Uncharacterized protein</fullName>
    </submittedName>
</protein>
<proteinExistence type="predicted"/>
<sequence length="112" mass="12461">MGLTHFIGETKAACGSDRSISRHACSWSNNFISFLTFILRVHPGQLAYVDQVVELHGIESMTAFLKRIFVVKMAQAYPRSLAKCEPSFHFEENGLLKSIGSNSQSPKLTIKS</sequence>
<accession>A5C8I1</accession>
<dbReference type="EMBL" id="AM486001">
    <property type="protein sequence ID" value="CAN70992.1"/>
    <property type="molecule type" value="Genomic_DNA"/>
</dbReference>
<gene>
    <name evidence="1" type="ORF">VITISV_004746</name>
</gene>
<reference evidence="1" key="1">
    <citation type="journal article" date="2007" name="PLoS ONE">
        <title>The first genome sequence of an elite grapevine cultivar (Pinot noir Vitis vinifera L.): coping with a highly heterozygous genome.</title>
        <authorList>
            <person name="Velasco R."/>
            <person name="Zharkikh A."/>
            <person name="Troggio M."/>
            <person name="Cartwright D.A."/>
            <person name="Cestaro A."/>
            <person name="Pruss D."/>
            <person name="Pindo M."/>
            <person name="FitzGerald L.M."/>
            <person name="Vezzulli S."/>
            <person name="Reid J."/>
            <person name="Malacarne G."/>
            <person name="Iliev D."/>
            <person name="Coppola G."/>
            <person name="Wardell B."/>
            <person name="Micheletti D."/>
            <person name="Macalma T."/>
            <person name="Facci M."/>
            <person name="Mitchell J.T."/>
            <person name="Perazzolli M."/>
            <person name="Eldredge G."/>
            <person name="Gatto P."/>
            <person name="Oyzerski R."/>
            <person name="Moretto M."/>
            <person name="Gutin N."/>
            <person name="Stefanini M."/>
            <person name="Chen Y."/>
            <person name="Segala C."/>
            <person name="Davenport C."/>
            <person name="Dematte L."/>
            <person name="Mraz A."/>
            <person name="Battilana J."/>
            <person name="Stormo K."/>
            <person name="Costa F."/>
            <person name="Tao Q."/>
            <person name="Si-Ammour A."/>
            <person name="Harkins T."/>
            <person name="Lackey A."/>
            <person name="Perbost C."/>
            <person name="Taillon B."/>
            <person name="Stella A."/>
            <person name="Solovyev V."/>
            <person name="Fawcett J.A."/>
            <person name="Sterck L."/>
            <person name="Vandepoele K."/>
            <person name="Grando S.M."/>
            <person name="Toppo S."/>
            <person name="Moser C."/>
            <person name="Lanchbury J."/>
            <person name="Bogden R."/>
            <person name="Skolnick M."/>
            <person name="Sgaramella V."/>
            <person name="Bhatnagar S.K."/>
            <person name="Fontana P."/>
            <person name="Gutin A."/>
            <person name="Van de Peer Y."/>
            <person name="Salamini F."/>
            <person name="Viola R."/>
        </authorList>
    </citation>
    <scope>NUCLEOTIDE SEQUENCE</scope>
</reference>
<name>A5C8I1_VITVI</name>
<evidence type="ECO:0000313" key="1">
    <source>
        <dbReference type="EMBL" id="CAN70992.1"/>
    </source>
</evidence>